<evidence type="ECO:0000256" key="1">
    <source>
        <dbReference type="ARBA" id="ARBA00023125"/>
    </source>
</evidence>
<comment type="caution">
    <text evidence="3">The sequence shown here is derived from an EMBL/GenBank/DDBJ whole genome shotgun (WGS) entry which is preliminary data.</text>
</comment>
<evidence type="ECO:0000313" key="3">
    <source>
        <dbReference type="EMBL" id="GGL96111.1"/>
    </source>
</evidence>
<organism evidence="3 4">
    <name type="scientific">Deinococcus aerophilus</name>
    <dbReference type="NCBI Taxonomy" id="522488"/>
    <lineage>
        <taxon>Bacteria</taxon>
        <taxon>Thermotogati</taxon>
        <taxon>Deinococcota</taxon>
        <taxon>Deinococci</taxon>
        <taxon>Deinococcales</taxon>
        <taxon>Deinococcaceae</taxon>
        <taxon>Deinococcus</taxon>
    </lineage>
</organism>
<dbReference type="PANTHER" id="PTHR30204:SF97">
    <property type="entry name" value="MERR FAMILY REGULATORY PROTEIN"/>
    <property type="match status" value="1"/>
</dbReference>
<gene>
    <name evidence="3" type="ORF">GCM10010841_00700</name>
</gene>
<evidence type="ECO:0000313" key="4">
    <source>
        <dbReference type="Proteomes" id="UP000661918"/>
    </source>
</evidence>
<dbReference type="RefSeq" id="WP_188900179.1">
    <property type="nucleotide sequence ID" value="NZ_BMOM01000001.1"/>
</dbReference>
<name>A0ABQ2GHA0_9DEIO</name>
<dbReference type="Proteomes" id="UP000661918">
    <property type="component" value="Unassembled WGS sequence"/>
</dbReference>
<dbReference type="Gene3D" id="1.10.1660.10">
    <property type="match status" value="1"/>
</dbReference>
<accession>A0ABQ2GHA0</accession>
<dbReference type="SUPFAM" id="SSF46955">
    <property type="entry name" value="Putative DNA-binding domain"/>
    <property type="match status" value="1"/>
</dbReference>
<dbReference type="Gene3D" id="3.20.80.10">
    <property type="entry name" value="Regulatory factor, effector binding domain"/>
    <property type="match status" value="1"/>
</dbReference>
<dbReference type="PROSITE" id="PS50937">
    <property type="entry name" value="HTH_MERR_2"/>
    <property type="match status" value="1"/>
</dbReference>
<proteinExistence type="predicted"/>
<dbReference type="EMBL" id="BMOM01000001">
    <property type="protein sequence ID" value="GGL96111.1"/>
    <property type="molecule type" value="Genomic_DNA"/>
</dbReference>
<feature type="domain" description="HTH merR-type" evidence="2">
    <location>
        <begin position="15"/>
        <end position="85"/>
    </location>
</feature>
<dbReference type="InterPro" id="IPR009061">
    <property type="entry name" value="DNA-bd_dom_put_sf"/>
</dbReference>
<dbReference type="InterPro" id="IPR011256">
    <property type="entry name" value="Reg_factor_effector_dom_sf"/>
</dbReference>
<sequence length="285" mass="30981">MNSLSPCTPPHPDAPLTIGAFAQASRLSLKALRLYDDLGLLAPARVDPDSGYRYYSPRQLPQARLIGLLRQLGLSLADIRAVLDAPSPQQAPLIRTHWNAAEGDHLRRRALAHYILRSLQGEPAMTSHFHVQQRSVSAQPVLTLTRHVRVDDLPGFIEQQLHELPRMVVEAGAAVAGAPFVVYHGQVNPDSDGPVEVCVPYRGNLAPRGAFVLREEPAHVEAYVTLTRAQFAFPGILDAYDAACAHAAAHGTASALSPREVYPHDWNTLEGGDPAGDVAWPFEPC</sequence>
<dbReference type="InterPro" id="IPR047057">
    <property type="entry name" value="MerR_fam"/>
</dbReference>
<evidence type="ECO:0000259" key="2">
    <source>
        <dbReference type="PROSITE" id="PS50937"/>
    </source>
</evidence>
<dbReference type="InterPro" id="IPR000551">
    <property type="entry name" value="MerR-type_HTH_dom"/>
</dbReference>
<dbReference type="SMART" id="SM00422">
    <property type="entry name" value="HTH_MERR"/>
    <property type="match status" value="1"/>
</dbReference>
<dbReference type="PROSITE" id="PS00552">
    <property type="entry name" value="HTH_MERR_1"/>
    <property type="match status" value="1"/>
</dbReference>
<keyword evidence="1" id="KW-0238">DNA-binding</keyword>
<dbReference type="PANTHER" id="PTHR30204">
    <property type="entry name" value="REDOX-CYCLING DRUG-SENSING TRANSCRIPTIONAL ACTIVATOR SOXR"/>
    <property type="match status" value="1"/>
</dbReference>
<keyword evidence="4" id="KW-1185">Reference proteome</keyword>
<protein>
    <submittedName>
        <fullName evidence="3">MerR family transcriptional regulator</fullName>
    </submittedName>
</protein>
<dbReference type="CDD" id="cd01107">
    <property type="entry name" value="HTH_BmrR"/>
    <property type="match status" value="1"/>
</dbReference>
<dbReference type="Pfam" id="PF13411">
    <property type="entry name" value="MerR_1"/>
    <property type="match status" value="1"/>
</dbReference>
<reference evidence="4" key="1">
    <citation type="journal article" date="2019" name="Int. J. Syst. Evol. Microbiol.">
        <title>The Global Catalogue of Microorganisms (GCM) 10K type strain sequencing project: providing services to taxonomists for standard genome sequencing and annotation.</title>
        <authorList>
            <consortium name="The Broad Institute Genomics Platform"/>
            <consortium name="The Broad Institute Genome Sequencing Center for Infectious Disease"/>
            <person name="Wu L."/>
            <person name="Ma J."/>
        </authorList>
    </citation>
    <scope>NUCLEOTIDE SEQUENCE [LARGE SCALE GENOMIC DNA]</scope>
    <source>
        <strain evidence="4">JCM 15443</strain>
    </source>
</reference>